<dbReference type="Proteomes" id="UP000176037">
    <property type="component" value="Unassembled WGS sequence"/>
</dbReference>
<accession>A0A1E8FDF5</accession>
<dbReference type="Pfam" id="PF00557">
    <property type="entry name" value="Peptidase_M24"/>
    <property type="match status" value="1"/>
</dbReference>
<dbReference type="EMBL" id="MJIC01000014">
    <property type="protein sequence ID" value="OFI33964.1"/>
    <property type="molecule type" value="Genomic_DNA"/>
</dbReference>
<keyword evidence="2" id="KW-0378">Hydrolase</keyword>
<gene>
    <name evidence="2" type="ORF">BFC17_20620</name>
</gene>
<proteinExistence type="predicted"/>
<dbReference type="Gene3D" id="3.90.230.10">
    <property type="entry name" value="Creatinase/methionine aminopeptidase superfamily"/>
    <property type="match status" value="1"/>
</dbReference>
<feature type="domain" description="Peptidase M24" evidence="1">
    <location>
        <begin position="208"/>
        <end position="413"/>
    </location>
</feature>
<name>A0A1E8FDF5_9ALTE</name>
<comment type="caution">
    <text evidence="2">The sequence shown here is derived from an EMBL/GenBank/DDBJ whole genome shotgun (WGS) entry which is preliminary data.</text>
</comment>
<dbReference type="InterPro" id="IPR000994">
    <property type="entry name" value="Pept_M24"/>
</dbReference>
<dbReference type="GO" id="GO:0004177">
    <property type="term" value="F:aminopeptidase activity"/>
    <property type="evidence" value="ECO:0007669"/>
    <property type="project" value="UniProtKB-KW"/>
</dbReference>
<evidence type="ECO:0000313" key="3">
    <source>
        <dbReference type="Proteomes" id="UP000176037"/>
    </source>
</evidence>
<keyword evidence="2" id="KW-0645">Protease</keyword>
<reference evidence="2 3" key="1">
    <citation type="submission" date="2016-09" db="EMBL/GenBank/DDBJ databases">
        <title>Alteromonas lipolytica, a new species isolated from sea water.</title>
        <authorList>
            <person name="Wu Y.-H."/>
            <person name="Cheng H."/>
            <person name="Xu X.-W."/>
        </authorList>
    </citation>
    <scope>NUCLEOTIDE SEQUENCE [LARGE SCALE GENOMIC DNA]</scope>
    <source>
        <strain evidence="2 3">JW12</strain>
    </source>
</reference>
<keyword evidence="3" id="KW-1185">Reference proteome</keyword>
<keyword evidence="2" id="KW-0031">Aminopeptidase</keyword>
<dbReference type="OrthoDB" id="9765815at2"/>
<evidence type="ECO:0000259" key="1">
    <source>
        <dbReference type="Pfam" id="PF00557"/>
    </source>
</evidence>
<evidence type="ECO:0000313" key="2">
    <source>
        <dbReference type="EMBL" id="OFI33964.1"/>
    </source>
</evidence>
<sequence length="460" mass="51287">MQVMRVLSGIILLCGLMGMSVQANPSSQLLSLKQRAVLQDSLLEKRISQLLPGLMTASGIDMWLMISREYNEDPVLKTFLPADWLQTARRTTMLVIVKDHNGKVHTLAVAPYKVGNLFERAWDKQQQPDQWQALNAIIETYQPATIGVNQSSVWAHADGLTVTDNENLMQALPPKYRSRVVSAEPLAVAWLETRIPEEITEYQKMVAVAHQIIAEGFSAQTITPGVTTTEDLVWWFRERVAELKLDTWFHPSVSVQRSDNLPLDHETTFDEDKATVILPGDLLHVDFGITYLGLNTDTQQHAYILKPGETKAPDYLQLALAKANQLQDIFTGEFAVGRTGNEVLAASLQKARDAGLKPTIYTHPLGFHGHAAGTTLGMWDQQNGVTGDGDYPLHKNTLYSIELNNAVMLDSWGKEIRVMLEEDAYFDGEKVAYLNGRQTRLIEIDASTSAVSRSSDSEEK</sequence>
<dbReference type="AlphaFoldDB" id="A0A1E8FDF5"/>
<dbReference type="STRING" id="1856405.BFC17_20620"/>
<dbReference type="InterPro" id="IPR036005">
    <property type="entry name" value="Creatinase/aminopeptidase-like"/>
</dbReference>
<organism evidence="2 3">
    <name type="scientific">Alteromonas lipolytica</name>
    <dbReference type="NCBI Taxonomy" id="1856405"/>
    <lineage>
        <taxon>Bacteria</taxon>
        <taxon>Pseudomonadati</taxon>
        <taxon>Pseudomonadota</taxon>
        <taxon>Gammaproteobacteria</taxon>
        <taxon>Alteromonadales</taxon>
        <taxon>Alteromonadaceae</taxon>
        <taxon>Alteromonas/Salinimonas group</taxon>
        <taxon>Alteromonas</taxon>
    </lineage>
</organism>
<dbReference type="SUPFAM" id="SSF55920">
    <property type="entry name" value="Creatinase/aminopeptidase"/>
    <property type="match status" value="1"/>
</dbReference>
<protein>
    <submittedName>
        <fullName evidence="2">Xaa-Pro aminopeptidase</fullName>
    </submittedName>
</protein>